<dbReference type="PROSITE" id="PS00237">
    <property type="entry name" value="G_PROTEIN_RECEP_F1_1"/>
    <property type="match status" value="2"/>
</dbReference>
<keyword evidence="11" id="KW-0325">Glycoprotein</keyword>
<dbReference type="Gene3D" id="1.20.1070.10">
    <property type="entry name" value="Rhodopsin 7-helix transmembrane proteins"/>
    <property type="match status" value="3"/>
</dbReference>
<feature type="transmembrane region" description="Helical" evidence="14">
    <location>
        <begin position="235"/>
        <end position="259"/>
    </location>
</feature>
<dbReference type="SUPFAM" id="SSF81321">
    <property type="entry name" value="Family A G protein-coupled receptor-like"/>
    <property type="match status" value="3"/>
</dbReference>
<feature type="transmembrane region" description="Helical" evidence="14">
    <location>
        <begin position="676"/>
        <end position="697"/>
    </location>
</feature>
<feature type="transmembrane region" description="Helical" evidence="14">
    <location>
        <begin position="474"/>
        <end position="495"/>
    </location>
</feature>
<keyword evidence="5" id="KW-0552">Olfaction</keyword>
<keyword evidence="3" id="KW-0716">Sensory transduction</keyword>
<dbReference type="InterPro" id="IPR050939">
    <property type="entry name" value="Olfactory_GPCR1"/>
</dbReference>
<evidence type="ECO:0000256" key="3">
    <source>
        <dbReference type="ARBA" id="ARBA00022606"/>
    </source>
</evidence>
<evidence type="ECO:0000256" key="9">
    <source>
        <dbReference type="ARBA" id="ARBA00023157"/>
    </source>
</evidence>
<evidence type="ECO:0000256" key="11">
    <source>
        <dbReference type="ARBA" id="ARBA00023180"/>
    </source>
</evidence>
<feature type="transmembrane region" description="Helical" evidence="14">
    <location>
        <begin position="814"/>
        <end position="838"/>
    </location>
</feature>
<feature type="non-terminal residue" evidence="16">
    <location>
        <position position="1"/>
    </location>
</feature>
<evidence type="ECO:0000256" key="8">
    <source>
        <dbReference type="ARBA" id="ARBA00023136"/>
    </source>
</evidence>
<feature type="transmembrane region" description="Helical" evidence="14">
    <location>
        <begin position="138"/>
        <end position="161"/>
    </location>
</feature>
<evidence type="ECO:0000256" key="10">
    <source>
        <dbReference type="ARBA" id="ARBA00023170"/>
    </source>
</evidence>
<feature type="transmembrane region" description="Helical" evidence="14">
    <location>
        <begin position="516"/>
        <end position="540"/>
    </location>
</feature>
<dbReference type="PRINTS" id="PR00237">
    <property type="entry name" value="GPCRRHODOPSN"/>
</dbReference>
<dbReference type="EMBL" id="JAAWVN010015010">
    <property type="protein sequence ID" value="MBN3292078.1"/>
    <property type="molecule type" value="Genomic_DNA"/>
</dbReference>
<feature type="transmembrane region" description="Helical" evidence="14">
    <location>
        <begin position="193"/>
        <end position="214"/>
    </location>
</feature>
<keyword evidence="17" id="KW-1185">Reference proteome</keyword>
<feature type="transmembrane region" description="Helical" evidence="14">
    <location>
        <begin position="304"/>
        <end position="329"/>
    </location>
</feature>
<feature type="transmembrane region" description="Helical" evidence="14">
    <location>
        <begin position="772"/>
        <end position="793"/>
    </location>
</feature>
<dbReference type="SMART" id="SM01381">
    <property type="entry name" value="7TM_GPCR_Srsx"/>
    <property type="match status" value="1"/>
</dbReference>
<name>A0ABS2Z1T2_POLSE</name>
<comment type="similarity">
    <text evidence="13">Belongs to the G-protein coupled receptor 1 family.</text>
</comment>
<evidence type="ECO:0000256" key="13">
    <source>
        <dbReference type="RuleBase" id="RU000688"/>
    </source>
</evidence>
<comment type="subcellular location">
    <subcellularLocation>
        <location evidence="1">Cell membrane</location>
        <topology evidence="1">Multi-pass membrane protein</topology>
    </subcellularLocation>
</comment>
<protein>
    <submittedName>
        <fullName evidence="16">OR1E1 protein</fullName>
    </submittedName>
</protein>
<feature type="transmembrane region" description="Helical" evidence="14">
    <location>
        <begin position="54"/>
        <end position="71"/>
    </location>
</feature>
<keyword evidence="4 13" id="KW-0812">Transmembrane</keyword>
<evidence type="ECO:0000256" key="12">
    <source>
        <dbReference type="ARBA" id="ARBA00023224"/>
    </source>
</evidence>
<dbReference type="Pfam" id="PF13853">
    <property type="entry name" value="7tm_4"/>
    <property type="match status" value="3"/>
</dbReference>
<organism evidence="16 17">
    <name type="scientific">Polypterus senegalus</name>
    <name type="common">Senegal bichir</name>
    <dbReference type="NCBI Taxonomy" id="55291"/>
    <lineage>
        <taxon>Eukaryota</taxon>
        <taxon>Metazoa</taxon>
        <taxon>Chordata</taxon>
        <taxon>Craniata</taxon>
        <taxon>Vertebrata</taxon>
        <taxon>Euteleostomi</taxon>
        <taxon>Actinopterygii</taxon>
        <taxon>Polypteriformes</taxon>
        <taxon>Polypteridae</taxon>
        <taxon>Polypterus</taxon>
    </lineage>
</organism>
<feature type="domain" description="G-protein coupled receptors family 1 profile" evidence="15">
    <location>
        <begin position="619"/>
        <end position="869"/>
    </location>
</feature>
<evidence type="ECO:0000313" key="17">
    <source>
        <dbReference type="Proteomes" id="UP001166052"/>
    </source>
</evidence>
<feature type="transmembrane region" description="Helical" evidence="14">
    <location>
        <begin position="419"/>
        <end position="442"/>
    </location>
</feature>
<feature type="domain" description="G-protein coupled receptors family 1 profile" evidence="15">
    <location>
        <begin position="40"/>
        <end position="290"/>
    </location>
</feature>
<keyword evidence="9" id="KW-1015">Disulfide bond</keyword>
<dbReference type="InterPro" id="IPR000276">
    <property type="entry name" value="GPCR_Rhodpsn"/>
</dbReference>
<sequence>MTHNTSNSVSEFFLQCEIQPEQRNFVVLVLSVIYCVTLFGNLLVILVIRMNHNLQTPMYLYIGTLAVVDLLNSTNIVPKMVAVLLDSIIIPYGLCLLQMYLVCHLEILESLLFVFMACDRYAAVLYPLQYPALVTNKIVWLSLTLSNIISGLSLVPTMIFVNELVFCQSNVLPYCFCEYATILNISCSNNPKYFILQAATTLLFGVFPIAIILFSYLRIAQTALIISSVDGKSKVLSTCLTHLLVMSLFYVPLMISYILSGSGVNLSKEAYNILVIIANIVPPMMNPVIYSFRNREIKSTIYKTVFTVSLLSIIYLVSLCGNLLVFLVIRTNHQLQTPMYLCISILAVVDMFNSTNIIPKMLAVLLDSAVILYGPCLLQMYMVFHLELVESLVLVFMAYDRYVAVLHPLRYPSLITNKMVLISIFVSNVVGVLILTPFVVFATELRFCITNVLPYCFCDYATMVQVSCTNNAKYLIILSTMTIMFATAPVALILFSYLSIAKAALKISSVEGKRKIFSTCLTHLLVMGLFYLPLMVSYILPGVGVKLSLEVSNTLVIVANAVPPMMNPIIYSFRNTEIKITINVTFSVSEFVLNCAIRYEQRSFTVSLLSIIYLMSLCGNLLVFLVIRMNHQLQTPMYLYISTLAVLDMFNSTNIIPKMMAVLLDSAVIPYGPCLLQMYMVFHLELVESLVLVFMACDRYVAVLHPLRYPSLITNKMVLISVFLSNIFGVLILTPYVVFATELHFCITNVLPYCFCDYATMVQVSCTNNAKYLIILSTTTIMFAIVPVALILFSYLSIAKAALKISSVEGKRKIFSTCLTHLLVMGLFYLPLMVSYILPGVGVKLSLEVYNTLVIVANVVPPMMNPIIYSFRNTEIKITMYRLFTGMRTSPLANRN</sequence>
<feature type="domain" description="G-protein coupled receptors family 1 profile" evidence="15">
    <location>
        <begin position="321"/>
        <end position="571"/>
    </location>
</feature>
<feature type="transmembrane region" description="Helical" evidence="14">
    <location>
        <begin position="718"/>
        <end position="739"/>
    </location>
</feature>
<keyword evidence="10 13" id="KW-0675">Receptor</keyword>
<reference evidence="16" key="1">
    <citation type="journal article" date="2021" name="Cell">
        <title>Tracing the genetic footprints of vertebrate landing in non-teleost ray-finned fishes.</title>
        <authorList>
            <person name="Bi X."/>
            <person name="Wang K."/>
            <person name="Yang L."/>
            <person name="Pan H."/>
            <person name="Jiang H."/>
            <person name="Wei Q."/>
            <person name="Fang M."/>
            <person name="Yu H."/>
            <person name="Zhu C."/>
            <person name="Cai Y."/>
            <person name="He Y."/>
            <person name="Gan X."/>
            <person name="Zeng H."/>
            <person name="Yu D."/>
            <person name="Zhu Y."/>
            <person name="Jiang H."/>
            <person name="Qiu Q."/>
            <person name="Yang H."/>
            <person name="Zhang Y.E."/>
            <person name="Wang W."/>
            <person name="Zhu M."/>
            <person name="He S."/>
            <person name="Zhang G."/>
        </authorList>
    </citation>
    <scope>NUCLEOTIDE SEQUENCE</scope>
    <source>
        <strain evidence="16">Bchr_001</strain>
    </source>
</reference>
<evidence type="ECO:0000256" key="7">
    <source>
        <dbReference type="ARBA" id="ARBA00023040"/>
    </source>
</evidence>
<evidence type="ECO:0000256" key="1">
    <source>
        <dbReference type="ARBA" id="ARBA00004651"/>
    </source>
</evidence>
<feature type="transmembrane region" description="Helical" evidence="14">
    <location>
        <begin position="605"/>
        <end position="626"/>
    </location>
</feature>
<feature type="transmembrane region" description="Helical" evidence="14">
    <location>
        <begin position="25"/>
        <end position="48"/>
    </location>
</feature>
<feature type="transmembrane region" description="Helical" evidence="14">
    <location>
        <begin position="850"/>
        <end position="871"/>
    </location>
</feature>
<evidence type="ECO:0000256" key="14">
    <source>
        <dbReference type="SAM" id="Phobius"/>
    </source>
</evidence>
<feature type="transmembrane region" description="Helical" evidence="14">
    <location>
        <begin position="552"/>
        <end position="573"/>
    </location>
</feature>
<proteinExistence type="inferred from homology"/>
<feature type="non-terminal residue" evidence="16">
    <location>
        <position position="896"/>
    </location>
</feature>
<accession>A0ABS2Z1T2</accession>
<dbReference type="InterPro" id="IPR017452">
    <property type="entry name" value="GPCR_Rhodpsn_7TM"/>
</dbReference>
<evidence type="ECO:0000256" key="5">
    <source>
        <dbReference type="ARBA" id="ARBA00022725"/>
    </source>
</evidence>
<dbReference type="PANTHER" id="PTHR24242">
    <property type="entry name" value="G-PROTEIN COUPLED RECEPTOR"/>
    <property type="match status" value="1"/>
</dbReference>
<feature type="transmembrane region" description="Helical" evidence="14">
    <location>
        <begin position="364"/>
        <end position="382"/>
    </location>
</feature>
<dbReference type="PROSITE" id="PS50262">
    <property type="entry name" value="G_PROTEIN_RECEP_F1_2"/>
    <property type="match status" value="3"/>
</dbReference>
<evidence type="ECO:0000259" key="15">
    <source>
        <dbReference type="PROSITE" id="PS50262"/>
    </source>
</evidence>
<feature type="transmembrane region" description="Helical" evidence="14">
    <location>
        <begin position="335"/>
        <end position="352"/>
    </location>
</feature>
<feature type="transmembrane region" description="Helical" evidence="14">
    <location>
        <begin position="271"/>
        <end position="292"/>
    </location>
</feature>
<evidence type="ECO:0000256" key="4">
    <source>
        <dbReference type="ARBA" id="ARBA00022692"/>
    </source>
</evidence>
<feature type="transmembrane region" description="Helical" evidence="14">
    <location>
        <begin position="107"/>
        <end position="126"/>
    </location>
</feature>
<comment type="caution">
    <text evidence="16">The sequence shown here is derived from an EMBL/GenBank/DDBJ whole genome shotgun (WGS) entry which is preliminary data.</text>
</comment>
<dbReference type="PANTHER" id="PTHR24242:SF359">
    <property type="entry name" value="ODORANT RECEPTOR-RELATED"/>
    <property type="match status" value="1"/>
</dbReference>
<dbReference type="InterPro" id="IPR000725">
    <property type="entry name" value="Olfact_rcpt"/>
</dbReference>
<keyword evidence="7 13" id="KW-0297">G-protein coupled receptor</keyword>
<dbReference type="Proteomes" id="UP001166052">
    <property type="component" value="Unassembled WGS sequence"/>
</dbReference>
<dbReference type="PRINTS" id="PR00245">
    <property type="entry name" value="OLFACTORYR"/>
</dbReference>
<keyword evidence="12 13" id="KW-0807">Transducer</keyword>
<evidence type="ECO:0000256" key="6">
    <source>
        <dbReference type="ARBA" id="ARBA00022989"/>
    </source>
</evidence>
<gene>
    <name evidence="16" type="primary">Or1e1</name>
    <name evidence="16" type="ORF">GTO92_0022011</name>
</gene>
<evidence type="ECO:0000256" key="2">
    <source>
        <dbReference type="ARBA" id="ARBA00022475"/>
    </source>
</evidence>
<keyword evidence="2" id="KW-1003">Cell membrane</keyword>
<keyword evidence="8 14" id="KW-0472">Membrane</keyword>
<evidence type="ECO:0000313" key="16">
    <source>
        <dbReference type="EMBL" id="MBN3292078.1"/>
    </source>
</evidence>
<keyword evidence="6 14" id="KW-1133">Transmembrane helix</keyword>